<dbReference type="InterPro" id="IPR050196">
    <property type="entry name" value="Cytochrome_P450_Monoox"/>
</dbReference>
<dbReference type="PANTHER" id="PTHR24291">
    <property type="entry name" value="CYTOCHROME P450 FAMILY 4"/>
    <property type="match status" value="1"/>
</dbReference>
<evidence type="ECO:0000256" key="7">
    <source>
        <dbReference type="ARBA" id="ARBA00022723"/>
    </source>
</evidence>
<dbReference type="GO" id="GO:0004497">
    <property type="term" value="F:monooxygenase activity"/>
    <property type="evidence" value="ECO:0007669"/>
    <property type="project" value="UniProtKB-KW"/>
</dbReference>
<keyword evidence="7 14" id="KW-0479">Metal-binding</keyword>
<accession>A0A9J6BMA5</accession>
<evidence type="ECO:0000256" key="3">
    <source>
        <dbReference type="ARBA" id="ARBA00004174"/>
    </source>
</evidence>
<comment type="caution">
    <text evidence="16">The sequence shown here is derived from an EMBL/GenBank/DDBJ whole genome shotgun (WGS) entry which is preliminary data.</text>
</comment>
<evidence type="ECO:0000256" key="4">
    <source>
        <dbReference type="ARBA" id="ARBA00004406"/>
    </source>
</evidence>
<evidence type="ECO:0000256" key="9">
    <source>
        <dbReference type="ARBA" id="ARBA00022848"/>
    </source>
</evidence>
<dbReference type="AlphaFoldDB" id="A0A9J6BMA5"/>
<keyword evidence="13 15" id="KW-0472">Membrane</keyword>
<evidence type="ECO:0000256" key="10">
    <source>
        <dbReference type="ARBA" id="ARBA00023002"/>
    </source>
</evidence>
<evidence type="ECO:0000256" key="13">
    <source>
        <dbReference type="ARBA" id="ARBA00023136"/>
    </source>
</evidence>
<organism evidence="16 17">
    <name type="scientific">Polypedilum vanderplanki</name>
    <name type="common">Sleeping chironomid midge</name>
    <dbReference type="NCBI Taxonomy" id="319348"/>
    <lineage>
        <taxon>Eukaryota</taxon>
        <taxon>Metazoa</taxon>
        <taxon>Ecdysozoa</taxon>
        <taxon>Arthropoda</taxon>
        <taxon>Hexapoda</taxon>
        <taxon>Insecta</taxon>
        <taxon>Pterygota</taxon>
        <taxon>Neoptera</taxon>
        <taxon>Endopterygota</taxon>
        <taxon>Diptera</taxon>
        <taxon>Nematocera</taxon>
        <taxon>Chironomoidea</taxon>
        <taxon>Chironomidae</taxon>
        <taxon>Chironominae</taxon>
        <taxon>Polypedilum</taxon>
        <taxon>Polypedilum</taxon>
    </lineage>
</organism>
<comment type="function">
    <text evidence="2">May be involved in the metabolism of insect hormones and in the breakdown of synthetic insecticides.</text>
</comment>
<name>A0A9J6BMA5_POLVA</name>
<sequence>MFTSEILFLTILVIILGYFWNNRRFWYLIWKIPKVAAFDMTYKNIYNYYFGNTKILFKVLESLFERTKGISIVKYFPVVMVNVVLPEDIKFVFNSKVCIDKPRLMIDLCGLSEGTLFGKVKPWQAHRKVLNFYFTQQSLRSIIPIFNKRAKILMNNLSKSESKGEFNVFHNMTALSLETILSVMELEIDIQNLEEKDRDIFIKKIENKASAVMLRIFKFWLHPDYLYSLSKIYEFERKAEVGCSFIFAPQVVENIREKLKNDENNNNEYEKPKTFIRAFLDPKNNFTEHEIFDEIKTLIVAAQDTSAVATSSTLLLLGMFKDKQEKVVEELRQILGNFNENENLDIEQLNELKYLEMVINESMRLMPVVPLVGRRNLQEITLSEGYTIPINSTLMIPIFKIHRSKEFWGDDADKFKPERFEPEEFKKIHPYVFIPFAKGPRMCLGWRYAMYLMKIQLARILLKYEIDTSLKLEELEYKFSVSLNVCQGYKISIKKRE</sequence>
<proteinExistence type="inferred from homology"/>
<protein>
    <recommendedName>
        <fullName evidence="18">Cytochrome P450</fullName>
    </recommendedName>
</protein>
<dbReference type="InterPro" id="IPR001128">
    <property type="entry name" value="Cyt_P450"/>
</dbReference>
<reference evidence="16" key="1">
    <citation type="submission" date="2021-03" db="EMBL/GenBank/DDBJ databases">
        <title>Chromosome level genome of the anhydrobiotic midge Polypedilum vanderplanki.</title>
        <authorList>
            <person name="Yoshida Y."/>
            <person name="Kikawada T."/>
            <person name="Gusev O."/>
        </authorList>
    </citation>
    <scope>NUCLEOTIDE SEQUENCE</scope>
    <source>
        <strain evidence="16">NIAS01</strain>
        <tissue evidence="16">Whole body or cell culture</tissue>
    </source>
</reference>
<dbReference type="PRINTS" id="PR00463">
    <property type="entry name" value="EP450I"/>
</dbReference>
<keyword evidence="11 14" id="KW-0408">Iron</keyword>
<dbReference type="SUPFAM" id="SSF48264">
    <property type="entry name" value="Cytochrome P450"/>
    <property type="match status" value="1"/>
</dbReference>
<keyword evidence="12" id="KW-0503">Monooxygenase</keyword>
<dbReference type="Gene3D" id="1.10.630.10">
    <property type="entry name" value="Cytochrome P450"/>
    <property type="match status" value="1"/>
</dbReference>
<keyword evidence="9" id="KW-0492">Microsome</keyword>
<keyword evidence="10" id="KW-0560">Oxidoreductase</keyword>
<comment type="subcellular location">
    <subcellularLocation>
        <location evidence="4">Endoplasmic reticulum membrane</location>
        <topology evidence="4">Peripheral membrane protein</topology>
    </subcellularLocation>
    <subcellularLocation>
        <location evidence="3">Microsome membrane</location>
        <topology evidence="3">Peripheral membrane protein</topology>
    </subcellularLocation>
</comment>
<dbReference type="PRINTS" id="PR00385">
    <property type="entry name" value="P450"/>
</dbReference>
<evidence type="ECO:0000256" key="15">
    <source>
        <dbReference type="SAM" id="Phobius"/>
    </source>
</evidence>
<dbReference type="Pfam" id="PF00067">
    <property type="entry name" value="p450"/>
    <property type="match status" value="1"/>
</dbReference>
<keyword evidence="8" id="KW-0256">Endoplasmic reticulum</keyword>
<dbReference type="InterPro" id="IPR036396">
    <property type="entry name" value="Cyt_P450_sf"/>
</dbReference>
<dbReference type="GO" id="GO:0005789">
    <property type="term" value="C:endoplasmic reticulum membrane"/>
    <property type="evidence" value="ECO:0007669"/>
    <property type="project" value="UniProtKB-SubCell"/>
</dbReference>
<evidence type="ECO:0000256" key="2">
    <source>
        <dbReference type="ARBA" id="ARBA00003690"/>
    </source>
</evidence>
<evidence type="ECO:0000256" key="1">
    <source>
        <dbReference type="ARBA" id="ARBA00001971"/>
    </source>
</evidence>
<dbReference type="GO" id="GO:0005506">
    <property type="term" value="F:iron ion binding"/>
    <property type="evidence" value="ECO:0007669"/>
    <property type="project" value="InterPro"/>
</dbReference>
<keyword evidence="6 14" id="KW-0349">Heme</keyword>
<comment type="similarity">
    <text evidence="5">Belongs to the cytochrome P450 family.</text>
</comment>
<dbReference type="InterPro" id="IPR002401">
    <property type="entry name" value="Cyt_P450_E_grp-I"/>
</dbReference>
<comment type="cofactor">
    <cofactor evidence="1 14">
        <name>heme</name>
        <dbReference type="ChEBI" id="CHEBI:30413"/>
    </cofactor>
</comment>
<keyword evidence="17" id="KW-1185">Reference proteome</keyword>
<evidence type="ECO:0000313" key="16">
    <source>
        <dbReference type="EMBL" id="KAG5670856.1"/>
    </source>
</evidence>
<dbReference type="GO" id="GO:0020037">
    <property type="term" value="F:heme binding"/>
    <property type="evidence" value="ECO:0007669"/>
    <property type="project" value="InterPro"/>
</dbReference>
<feature type="binding site" description="axial binding residue" evidence="14">
    <location>
        <position position="443"/>
    </location>
    <ligand>
        <name>heme</name>
        <dbReference type="ChEBI" id="CHEBI:30413"/>
    </ligand>
    <ligandPart>
        <name>Fe</name>
        <dbReference type="ChEBI" id="CHEBI:18248"/>
    </ligandPart>
</feature>
<feature type="transmembrane region" description="Helical" evidence="15">
    <location>
        <begin position="6"/>
        <end position="21"/>
    </location>
</feature>
<evidence type="ECO:0000256" key="8">
    <source>
        <dbReference type="ARBA" id="ARBA00022824"/>
    </source>
</evidence>
<evidence type="ECO:0000256" key="6">
    <source>
        <dbReference type="ARBA" id="ARBA00022617"/>
    </source>
</evidence>
<gene>
    <name evidence="16" type="ORF">PVAND_001090</name>
</gene>
<dbReference type="PANTHER" id="PTHR24291:SF189">
    <property type="entry name" value="CYTOCHROME P450 4C3-RELATED"/>
    <property type="match status" value="1"/>
</dbReference>
<dbReference type="OrthoDB" id="1470350at2759"/>
<keyword evidence="15" id="KW-0812">Transmembrane</keyword>
<dbReference type="Proteomes" id="UP001107558">
    <property type="component" value="Chromosome 3"/>
</dbReference>
<keyword evidence="15" id="KW-1133">Transmembrane helix</keyword>
<dbReference type="GO" id="GO:0016705">
    <property type="term" value="F:oxidoreductase activity, acting on paired donors, with incorporation or reduction of molecular oxygen"/>
    <property type="evidence" value="ECO:0007669"/>
    <property type="project" value="InterPro"/>
</dbReference>
<evidence type="ECO:0000256" key="12">
    <source>
        <dbReference type="ARBA" id="ARBA00023033"/>
    </source>
</evidence>
<dbReference type="EMBL" id="JADBJN010000003">
    <property type="protein sequence ID" value="KAG5670856.1"/>
    <property type="molecule type" value="Genomic_DNA"/>
</dbReference>
<evidence type="ECO:0000256" key="5">
    <source>
        <dbReference type="ARBA" id="ARBA00010617"/>
    </source>
</evidence>
<evidence type="ECO:0000256" key="11">
    <source>
        <dbReference type="ARBA" id="ARBA00023004"/>
    </source>
</evidence>
<evidence type="ECO:0000256" key="14">
    <source>
        <dbReference type="PIRSR" id="PIRSR602401-1"/>
    </source>
</evidence>
<evidence type="ECO:0000313" key="17">
    <source>
        <dbReference type="Proteomes" id="UP001107558"/>
    </source>
</evidence>
<evidence type="ECO:0008006" key="18">
    <source>
        <dbReference type="Google" id="ProtNLM"/>
    </source>
</evidence>